<evidence type="ECO:0000256" key="7">
    <source>
        <dbReference type="ARBA" id="ARBA00022989"/>
    </source>
</evidence>
<evidence type="ECO:0000256" key="1">
    <source>
        <dbReference type="ARBA" id="ARBA00004141"/>
    </source>
</evidence>
<evidence type="ECO:0000259" key="10">
    <source>
        <dbReference type="Pfam" id="PF13813"/>
    </source>
</evidence>
<evidence type="ECO:0000256" key="2">
    <source>
        <dbReference type="ARBA" id="ARBA00005179"/>
    </source>
</evidence>
<dbReference type="InterPro" id="IPR007612">
    <property type="entry name" value="LOR"/>
</dbReference>
<protein>
    <recommendedName>
        <fullName evidence="10">Wax synthase domain-containing protein</fullName>
    </recommendedName>
</protein>
<evidence type="ECO:0000256" key="4">
    <source>
        <dbReference type="ARBA" id="ARBA00007282"/>
    </source>
</evidence>
<comment type="similarity">
    <text evidence="3">Belongs to the LOR family.</text>
</comment>
<keyword evidence="7 9" id="KW-1133">Transmembrane helix</keyword>
<gene>
    <name evidence="11" type="ORF">SLS63_011934</name>
</gene>
<dbReference type="Gene3D" id="2.40.160.200">
    <property type="entry name" value="LURP1-related"/>
    <property type="match status" value="1"/>
</dbReference>
<evidence type="ECO:0000256" key="5">
    <source>
        <dbReference type="ARBA" id="ARBA00022679"/>
    </source>
</evidence>
<evidence type="ECO:0000256" key="6">
    <source>
        <dbReference type="ARBA" id="ARBA00022692"/>
    </source>
</evidence>
<evidence type="ECO:0000256" key="3">
    <source>
        <dbReference type="ARBA" id="ARBA00005437"/>
    </source>
</evidence>
<dbReference type="PANTHER" id="PTHR31595">
    <property type="entry name" value="LONG-CHAIN-ALCOHOL O-FATTY-ACYLTRANSFERASE 3-RELATED"/>
    <property type="match status" value="1"/>
</dbReference>
<dbReference type="Pfam" id="PF04525">
    <property type="entry name" value="LOR"/>
    <property type="match status" value="1"/>
</dbReference>
<dbReference type="EMBL" id="JAKNSF020000122">
    <property type="protein sequence ID" value="KAK7713772.1"/>
    <property type="molecule type" value="Genomic_DNA"/>
</dbReference>
<comment type="pathway">
    <text evidence="2">Secondary metabolite biosynthesis.</text>
</comment>
<dbReference type="InterPro" id="IPR038595">
    <property type="entry name" value="LOR_sf"/>
</dbReference>
<name>A0ABR1NSN5_DIAER</name>
<feature type="transmembrane region" description="Helical" evidence="9">
    <location>
        <begin position="398"/>
        <end position="418"/>
    </location>
</feature>
<evidence type="ECO:0000313" key="12">
    <source>
        <dbReference type="Proteomes" id="UP001430848"/>
    </source>
</evidence>
<feature type="transmembrane region" description="Helical" evidence="9">
    <location>
        <begin position="467"/>
        <end position="485"/>
    </location>
</feature>
<comment type="similarity">
    <text evidence="4">Belongs to the wax synthase family.</text>
</comment>
<feature type="transmembrane region" description="Helical" evidence="9">
    <location>
        <begin position="430"/>
        <end position="447"/>
    </location>
</feature>
<organism evidence="11 12">
    <name type="scientific">Diaporthe eres</name>
    <name type="common">Phomopsis oblonga</name>
    <dbReference type="NCBI Taxonomy" id="83184"/>
    <lineage>
        <taxon>Eukaryota</taxon>
        <taxon>Fungi</taxon>
        <taxon>Dikarya</taxon>
        <taxon>Ascomycota</taxon>
        <taxon>Pezizomycotina</taxon>
        <taxon>Sordariomycetes</taxon>
        <taxon>Sordariomycetidae</taxon>
        <taxon>Diaporthales</taxon>
        <taxon>Diaporthaceae</taxon>
        <taxon>Diaporthe</taxon>
        <taxon>Diaporthe eres species complex</taxon>
    </lineage>
</organism>
<comment type="caution">
    <text evidence="11">The sequence shown here is derived from an EMBL/GenBank/DDBJ whole genome shotgun (WGS) entry which is preliminary data.</text>
</comment>
<dbReference type="InterPro" id="IPR044851">
    <property type="entry name" value="Wax_synthase"/>
</dbReference>
<evidence type="ECO:0000256" key="9">
    <source>
        <dbReference type="SAM" id="Phobius"/>
    </source>
</evidence>
<dbReference type="SUPFAM" id="SSF54518">
    <property type="entry name" value="Tubby C-terminal domain-like"/>
    <property type="match status" value="1"/>
</dbReference>
<dbReference type="Proteomes" id="UP001430848">
    <property type="component" value="Unassembled WGS sequence"/>
</dbReference>
<evidence type="ECO:0000313" key="11">
    <source>
        <dbReference type="EMBL" id="KAK7713772.1"/>
    </source>
</evidence>
<dbReference type="InterPro" id="IPR025659">
    <property type="entry name" value="Tubby-like_C"/>
</dbReference>
<keyword evidence="12" id="KW-1185">Reference proteome</keyword>
<feature type="domain" description="Wax synthase" evidence="10">
    <location>
        <begin position="347"/>
        <end position="431"/>
    </location>
</feature>
<proteinExistence type="inferred from homology"/>
<keyword evidence="5" id="KW-0808">Transferase</keyword>
<keyword evidence="6 9" id="KW-0812">Transmembrane</keyword>
<sequence length="518" mass="58376">MLEGYTNTRETSFTVECHDRVFNLVTTALDTPPNEPVFRAESKLGTSWSWRRKVFDQSAGPAQQQHIFDFRHHSIDAKNRWLVEAADDKRQLAELVHRKQVTSVGHSDIDATVRTTAGEDVVVSMRRSGSESVAFEDMSLSVGETTFAHIQKVAYTPPVGLVGKVVGESIKCPSSVWKATVAEGVDMSLVMAMVLCRAEMSPQADSLATWTSLRATLRLWSNPQLLPATIATNGTNKKDDTNTETTPEQESVPVFLLLRLLKLPLYYYLYTSILPSIFAETIFRLDTPDVAETALFTRLGDITAREVVVRSYTAVVWIWESLVLLDGTNAVLAIIAVLSGLDRPGDWPSLFGNPCAACGLRNFWSRFWHRLAVRSYSQFGRFAATCVPVSSKRVQKSVVAFVVFLLSGLSHSAVSWRLGHVDWHIDLQWFMFNFAACSVELVVVSTVGDVARRLGLSRELEMLERSWLGYLIGYSWVFGFFFWTVPMWRFPRLHRQLDATDRLMRLLSKMTLIPKGEY</sequence>
<keyword evidence="8 9" id="KW-0472">Membrane</keyword>
<dbReference type="InterPro" id="IPR032805">
    <property type="entry name" value="Wax_synthase_dom"/>
</dbReference>
<accession>A0ABR1NSN5</accession>
<comment type="subcellular location">
    <subcellularLocation>
        <location evidence="1">Membrane</location>
        <topology evidence="1">Multi-pass membrane protein</topology>
    </subcellularLocation>
</comment>
<dbReference type="Pfam" id="PF13813">
    <property type="entry name" value="MBOAT_2"/>
    <property type="match status" value="1"/>
</dbReference>
<dbReference type="PANTHER" id="PTHR31595:SF57">
    <property type="entry name" value="OS04G0481900 PROTEIN"/>
    <property type="match status" value="1"/>
</dbReference>
<reference evidence="11 12" key="1">
    <citation type="submission" date="2024-02" db="EMBL/GenBank/DDBJ databases">
        <title>De novo assembly and annotation of 12 fungi associated with fruit tree decline syndrome in Ontario, Canada.</title>
        <authorList>
            <person name="Sulman M."/>
            <person name="Ellouze W."/>
            <person name="Ilyukhin E."/>
        </authorList>
    </citation>
    <scope>NUCLEOTIDE SEQUENCE [LARGE SCALE GENOMIC DNA]</scope>
    <source>
        <strain evidence="11 12">M169</strain>
    </source>
</reference>
<evidence type="ECO:0000256" key="8">
    <source>
        <dbReference type="ARBA" id="ARBA00023136"/>
    </source>
</evidence>